<dbReference type="AlphaFoldDB" id="A0A517R1E3"/>
<keyword evidence="1" id="KW-0732">Signal</keyword>
<evidence type="ECO:0000256" key="1">
    <source>
        <dbReference type="SAM" id="SignalP"/>
    </source>
</evidence>
<evidence type="ECO:0000313" key="3">
    <source>
        <dbReference type="Proteomes" id="UP000317318"/>
    </source>
</evidence>
<dbReference type="Pfam" id="PF03783">
    <property type="entry name" value="CsgG"/>
    <property type="match status" value="1"/>
</dbReference>
<dbReference type="InterPro" id="IPR005534">
    <property type="entry name" value="Curli_assmbl/transp-comp_CsgG"/>
</dbReference>
<name>A0A517R1E3_9PLAN</name>
<evidence type="ECO:0000313" key="2">
    <source>
        <dbReference type="EMBL" id="QDT37664.1"/>
    </source>
</evidence>
<dbReference type="Gene3D" id="3.40.50.10610">
    <property type="entry name" value="ABC-type transport auxiliary lipoprotein component"/>
    <property type="match status" value="1"/>
</dbReference>
<feature type="chain" id="PRO_5021719586" evidence="1">
    <location>
        <begin position="48"/>
        <end position="339"/>
    </location>
</feature>
<gene>
    <name evidence="2" type="ORF">Pan189_20440</name>
</gene>
<dbReference type="GO" id="GO:0030288">
    <property type="term" value="C:outer membrane-bounded periplasmic space"/>
    <property type="evidence" value="ECO:0007669"/>
    <property type="project" value="InterPro"/>
</dbReference>
<accession>A0A517R1E3</accession>
<protein>
    <submittedName>
        <fullName evidence="2">Curli production assembly/transport component CsgG</fullName>
    </submittedName>
</protein>
<sequence precursor="true">MSLIPTEKINPTKLKRGFIAVLLTRTHTAQSMLAAAMLCLFAGYSSADDSAVRTAVLGFSERGEDIAGHGAKLTDLLFAELILVPQVELVERQDLAKAADELELNLTGMVATDKAVKIGQLSGAKLLVTGSIVQVDAKLVLVAKLIGTETSRVSGASVRGRLSDDFTELAAKLGSEIGRVLEKDLAKLVPNAKAEKDVVAELQRALKGKPRPTLFIEIAEEHVGQRTVDPAAQTELTRICDALGFEVLDPETADRSEADVVITGEAFSEFAVRRGNLVSVKARVEVKAVERATGKILASDRENKTVVDLAEHIAGKKALEQAATELARRVLPKAVGAKD</sequence>
<dbReference type="Proteomes" id="UP000317318">
    <property type="component" value="Chromosome"/>
</dbReference>
<keyword evidence="3" id="KW-1185">Reference proteome</keyword>
<dbReference type="KEGG" id="svp:Pan189_20440"/>
<feature type="signal peptide" evidence="1">
    <location>
        <begin position="1"/>
        <end position="47"/>
    </location>
</feature>
<organism evidence="2 3">
    <name type="scientific">Stratiformator vulcanicus</name>
    <dbReference type="NCBI Taxonomy" id="2527980"/>
    <lineage>
        <taxon>Bacteria</taxon>
        <taxon>Pseudomonadati</taxon>
        <taxon>Planctomycetota</taxon>
        <taxon>Planctomycetia</taxon>
        <taxon>Planctomycetales</taxon>
        <taxon>Planctomycetaceae</taxon>
        <taxon>Stratiformator</taxon>
    </lineage>
</organism>
<dbReference type="EMBL" id="CP036268">
    <property type="protein sequence ID" value="QDT37664.1"/>
    <property type="molecule type" value="Genomic_DNA"/>
</dbReference>
<proteinExistence type="predicted"/>
<reference evidence="2 3" key="1">
    <citation type="submission" date="2019-02" db="EMBL/GenBank/DDBJ databases">
        <title>Deep-cultivation of Planctomycetes and their phenomic and genomic characterization uncovers novel biology.</title>
        <authorList>
            <person name="Wiegand S."/>
            <person name="Jogler M."/>
            <person name="Boedeker C."/>
            <person name="Pinto D."/>
            <person name="Vollmers J."/>
            <person name="Rivas-Marin E."/>
            <person name="Kohn T."/>
            <person name="Peeters S.H."/>
            <person name="Heuer A."/>
            <person name="Rast P."/>
            <person name="Oberbeckmann S."/>
            <person name="Bunk B."/>
            <person name="Jeske O."/>
            <person name="Meyerdierks A."/>
            <person name="Storesund J.E."/>
            <person name="Kallscheuer N."/>
            <person name="Luecker S."/>
            <person name="Lage O.M."/>
            <person name="Pohl T."/>
            <person name="Merkel B.J."/>
            <person name="Hornburger P."/>
            <person name="Mueller R.-W."/>
            <person name="Bruemmer F."/>
            <person name="Labrenz M."/>
            <person name="Spormann A.M."/>
            <person name="Op den Camp H."/>
            <person name="Overmann J."/>
            <person name="Amann R."/>
            <person name="Jetten M.S.M."/>
            <person name="Mascher T."/>
            <person name="Medema M.H."/>
            <person name="Devos D.P."/>
            <person name="Kaster A.-K."/>
            <person name="Ovreas L."/>
            <person name="Rohde M."/>
            <person name="Galperin M.Y."/>
            <person name="Jogler C."/>
        </authorList>
    </citation>
    <scope>NUCLEOTIDE SEQUENCE [LARGE SCALE GENOMIC DNA]</scope>
    <source>
        <strain evidence="2 3">Pan189</strain>
    </source>
</reference>